<name>A0ACB6ZE03_THEGA</name>
<dbReference type="Proteomes" id="UP000886501">
    <property type="component" value="Unassembled WGS sequence"/>
</dbReference>
<accession>A0ACB6ZE03</accession>
<reference evidence="1" key="2">
    <citation type="journal article" date="2020" name="Nat. Commun.">
        <title>Large-scale genome sequencing of mycorrhizal fungi provides insights into the early evolution of symbiotic traits.</title>
        <authorList>
            <person name="Miyauchi S."/>
            <person name="Kiss E."/>
            <person name="Kuo A."/>
            <person name="Drula E."/>
            <person name="Kohler A."/>
            <person name="Sanchez-Garcia M."/>
            <person name="Morin E."/>
            <person name="Andreopoulos B."/>
            <person name="Barry K.W."/>
            <person name="Bonito G."/>
            <person name="Buee M."/>
            <person name="Carver A."/>
            <person name="Chen C."/>
            <person name="Cichocki N."/>
            <person name="Clum A."/>
            <person name="Culley D."/>
            <person name="Crous P.W."/>
            <person name="Fauchery L."/>
            <person name="Girlanda M."/>
            <person name="Hayes R.D."/>
            <person name="Keri Z."/>
            <person name="LaButti K."/>
            <person name="Lipzen A."/>
            <person name="Lombard V."/>
            <person name="Magnuson J."/>
            <person name="Maillard F."/>
            <person name="Murat C."/>
            <person name="Nolan M."/>
            <person name="Ohm R.A."/>
            <person name="Pangilinan J."/>
            <person name="Pereira M.F."/>
            <person name="Perotto S."/>
            <person name="Peter M."/>
            <person name="Pfister S."/>
            <person name="Riley R."/>
            <person name="Sitrit Y."/>
            <person name="Stielow J.B."/>
            <person name="Szollosi G."/>
            <person name="Zifcakova L."/>
            <person name="Stursova M."/>
            <person name="Spatafora J.W."/>
            <person name="Tedersoo L."/>
            <person name="Vaario L.M."/>
            <person name="Yamada A."/>
            <person name="Yan M."/>
            <person name="Wang P."/>
            <person name="Xu J."/>
            <person name="Bruns T."/>
            <person name="Baldrian P."/>
            <person name="Vilgalys R."/>
            <person name="Dunand C."/>
            <person name="Henrissat B."/>
            <person name="Grigoriev I.V."/>
            <person name="Hibbett D."/>
            <person name="Nagy L.G."/>
            <person name="Martin F.M."/>
        </authorList>
    </citation>
    <scope>NUCLEOTIDE SEQUENCE</scope>
    <source>
        <strain evidence="1">P2</strain>
    </source>
</reference>
<gene>
    <name evidence="1" type="ORF">BDM02DRAFT_3261600</name>
</gene>
<evidence type="ECO:0000313" key="2">
    <source>
        <dbReference type="Proteomes" id="UP000886501"/>
    </source>
</evidence>
<dbReference type="EMBL" id="MU118030">
    <property type="protein sequence ID" value="KAF9647608.1"/>
    <property type="molecule type" value="Genomic_DNA"/>
</dbReference>
<sequence length="174" mass="19572">MPCPPPPQASLASLPAFRSTPRPMAAMTLRCGWVDLPKSQKRCWFARLPAPEHFRNYVAIMDDFGVDLELSGHRFQHLMMWELGHKTTMGSTSSISVDTTYHITVLVSPDMTVGRFRAFAVHIYISGRIPRAKYTSFSSTYSVIRRGSREKRVVDVSKTLSLGGSCRVPPRAVW</sequence>
<comment type="caution">
    <text evidence="1">The sequence shown here is derived from an EMBL/GenBank/DDBJ whole genome shotgun (WGS) entry which is preliminary data.</text>
</comment>
<keyword evidence="2" id="KW-1185">Reference proteome</keyword>
<protein>
    <submittedName>
        <fullName evidence="1">Uncharacterized protein</fullName>
    </submittedName>
</protein>
<proteinExistence type="predicted"/>
<organism evidence="1 2">
    <name type="scientific">Thelephora ganbajun</name>
    <name type="common">Ganba fungus</name>
    <dbReference type="NCBI Taxonomy" id="370292"/>
    <lineage>
        <taxon>Eukaryota</taxon>
        <taxon>Fungi</taxon>
        <taxon>Dikarya</taxon>
        <taxon>Basidiomycota</taxon>
        <taxon>Agaricomycotina</taxon>
        <taxon>Agaricomycetes</taxon>
        <taxon>Thelephorales</taxon>
        <taxon>Thelephoraceae</taxon>
        <taxon>Thelephora</taxon>
    </lineage>
</organism>
<evidence type="ECO:0000313" key="1">
    <source>
        <dbReference type="EMBL" id="KAF9647608.1"/>
    </source>
</evidence>
<reference evidence="1" key="1">
    <citation type="submission" date="2019-10" db="EMBL/GenBank/DDBJ databases">
        <authorList>
            <consortium name="DOE Joint Genome Institute"/>
            <person name="Kuo A."/>
            <person name="Miyauchi S."/>
            <person name="Kiss E."/>
            <person name="Drula E."/>
            <person name="Kohler A."/>
            <person name="Sanchez-Garcia M."/>
            <person name="Andreopoulos B."/>
            <person name="Barry K.W."/>
            <person name="Bonito G."/>
            <person name="Buee M."/>
            <person name="Carver A."/>
            <person name="Chen C."/>
            <person name="Cichocki N."/>
            <person name="Clum A."/>
            <person name="Culley D."/>
            <person name="Crous P.W."/>
            <person name="Fauchery L."/>
            <person name="Girlanda M."/>
            <person name="Hayes R."/>
            <person name="Keri Z."/>
            <person name="Labutti K."/>
            <person name="Lipzen A."/>
            <person name="Lombard V."/>
            <person name="Magnuson J."/>
            <person name="Maillard F."/>
            <person name="Morin E."/>
            <person name="Murat C."/>
            <person name="Nolan M."/>
            <person name="Ohm R."/>
            <person name="Pangilinan J."/>
            <person name="Pereira M."/>
            <person name="Perotto S."/>
            <person name="Peter M."/>
            <person name="Riley R."/>
            <person name="Sitrit Y."/>
            <person name="Stielow B."/>
            <person name="Szollosi G."/>
            <person name="Zifcakova L."/>
            <person name="Stursova M."/>
            <person name="Spatafora J.W."/>
            <person name="Tedersoo L."/>
            <person name="Vaario L.-M."/>
            <person name="Yamada A."/>
            <person name="Yan M."/>
            <person name="Wang P."/>
            <person name="Xu J."/>
            <person name="Bruns T."/>
            <person name="Baldrian P."/>
            <person name="Vilgalys R."/>
            <person name="Henrissat B."/>
            <person name="Grigoriev I.V."/>
            <person name="Hibbett D."/>
            <person name="Nagy L.G."/>
            <person name="Martin F.M."/>
        </authorList>
    </citation>
    <scope>NUCLEOTIDE SEQUENCE</scope>
    <source>
        <strain evidence="1">P2</strain>
    </source>
</reference>